<reference evidence="2" key="1">
    <citation type="submission" date="2019-10" db="EMBL/GenBank/DDBJ databases">
        <authorList>
            <person name="Nor Muhammad N."/>
        </authorList>
    </citation>
    <scope>NUCLEOTIDE SEQUENCE</scope>
</reference>
<feature type="compositionally biased region" description="Basic and acidic residues" evidence="1">
    <location>
        <begin position="324"/>
        <end position="343"/>
    </location>
</feature>
<name>A0A5K1K661_9APHY</name>
<feature type="compositionally biased region" description="Low complexity" evidence="1">
    <location>
        <begin position="118"/>
        <end position="132"/>
    </location>
</feature>
<feature type="compositionally biased region" description="Acidic residues" evidence="1">
    <location>
        <begin position="256"/>
        <end position="269"/>
    </location>
</feature>
<feature type="region of interest" description="Disordered" evidence="1">
    <location>
        <begin position="101"/>
        <end position="143"/>
    </location>
</feature>
<accession>A0A5K1K661</accession>
<feature type="compositionally biased region" description="Low complexity" evidence="1">
    <location>
        <begin position="182"/>
        <end position="201"/>
    </location>
</feature>
<dbReference type="EMBL" id="LR729404">
    <property type="protein sequence ID" value="VWP01479.1"/>
    <property type="molecule type" value="Genomic_DNA"/>
</dbReference>
<feature type="compositionally biased region" description="Polar residues" evidence="1">
    <location>
        <begin position="344"/>
        <end position="361"/>
    </location>
</feature>
<protein>
    <submittedName>
        <fullName evidence="2">DgcP</fullName>
    </submittedName>
</protein>
<evidence type="ECO:0000313" key="2">
    <source>
        <dbReference type="EMBL" id="VWP01479.1"/>
    </source>
</evidence>
<proteinExistence type="predicted"/>
<organism evidence="2">
    <name type="scientific">Ganoderma boninense</name>
    <dbReference type="NCBI Taxonomy" id="34458"/>
    <lineage>
        <taxon>Eukaryota</taxon>
        <taxon>Fungi</taxon>
        <taxon>Dikarya</taxon>
        <taxon>Basidiomycota</taxon>
        <taxon>Agaricomycotina</taxon>
        <taxon>Agaricomycetes</taxon>
        <taxon>Polyporales</taxon>
        <taxon>Polyporaceae</taxon>
        <taxon>Ganoderma</taxon>
    </lineage>
</organism>
<evidence type="ECO:0000256" key="1">
    <source>
        <dbReference type="SAM" id="MobiDB-lite"/>
    </source>
</evidence>
<dbReference type="AlphaFoldDB" id="A0A5K1K661"/>
<feature type="compositionally biased region" description="Polar residues" evidence="1">
    <location>
        <begin position="372"/>
        <end position="381"/>
    </location>
</feature>
<sequence length="484" mass="53241">MPSLTAHFAVMLFKSRFDPDTRSTEELIVFHHAQQRVLLPLPKTYEDAQAVARNEFSLVGELTFETDDIPGFDDTHVRIHRAAWEGISPIIRSVTVRVASNTSSPIAAARPRPSETLSSGSRRMSSQKRMSMTGPPPVRLSVGPTTLAPAARIVERQSLSARKSPLPTSTTQFPSIPAYKEPGPSSYKSSPPSRQSPTTTPAPAPIEELDDDEEEVRLLSPKKKNSRPRILSDYGVGQAEETDEAPEDPRKATAESGDEEEFDQLDDADFTASAGSSGRSQHPRTSKASRTSSASIVELDGPPAGWTEKTEPSPSVRQLDAPEPESKVKVKTEKVEPKLERAPSRSQGNAGHTTHASSPFTNGCAFSEPRAATSQPESQPQPAAKSDESFLIMIEYAEDPDSRSLFKTRARHTVSRVLMQACRTFELQNYYHRARLVLVEEEEDVETGEVGFRRKHTCGRHETMGEAGAEPNARFLVEIVEEDE</sequence>
<feature type="region of interest" description="Disordered" evidence="1">
    <location>
        <begin position="157"/>
        <end position="386"/>
    </location>
</feature>
<feature type="compositionally biased region" description="Polar residues" evidence="1">
    <location>
        <begin position="157"/>
        <end position="174"/>
    </location>
</feature>
<gene>
    <name evidence="2" type="primary">S0JAX7</name>
</gene>